<evidence type="ECO:0000256" key="1">
    <source>
        <dbReference type="SAM" id="MobiDB-lite"/>
    </source>
</evidence>
<gene>
    <name evidence="2" type="ORF">AMELA_G00009200</name>
</gene>
<sequence length="70" mass="7509">MTTSRKKAGRGSESHSARGFNTGTGSLRSTVLSCFSGCPSAFLHVPDVDMAVRWSWRESAAVLLGHRVTV</sequence>
<reference evidence="2 3" key="1">
    <citation type="submission" date="2020-02" db="EMBL/GenBank/DDBJ databases">
        <title>A chromosome-scale genome assembly of the black bullhead catfish (Ameiurus melas).</title>
        <authorList>
            <person name="Wen M."/>
            <person name="Zham M."/>
            <person name="Cabau C."/>
            <person name="Klopp C."/>
            <person name="Donnadieu C."/>
            <person name="Roques C."/>
            <person name="Bouchez O."/>
            <person name="Lampietro C."/>
            <person name="Jouanno E."/>
            <person name="Herpin A."/>
            <person name="Louis A."/>
            <person name="Berthelot C."/>
            <person name="Parey E."/>
            <person name="Roest-Crollius H."/>
            <person name="Braasch I."/>
            <person name="Postlethwait J."/>
            <person name="Robinson-Rechavi M."/>
            <person name="Echchiki A."/>
            <person name="Begum T."/>
            <person name="Montfort J."/>
            <person name="Schartl M."/>
            <person name="Bobe J."/>
            <person name="Guiguen Y."/>
        </authorList>
    </citation>
    <scope>NUCLEOTIDE SEQUENCE [LARGE SCALE GENOMIC DNA]</scope>
    <source>
        <strain evidence="2">M_S1</strain>
        <tissue evidence="2">Blood</tissue>
    </source>
</reference>
<dbReference type="Proteomes" id="UP000593565">
    <property type="component" value="Unassembled WGS sequence"/>
</dbReference>
<protein>
    <submittedName>
        <fullName evidence="2">Uncharacterized protein</fullName>
    </submittedName>
</protein>
<evidence type="ECO:0000313" key="3">
    <source>
        <dbReference type="Proteomes" id="UP000593565"/>
    </source>
</evidence>
<name>A0A7J6BG57_AMEME</name>
<proteinExistence type="predicted"/>
<dbReference type="AlphaFoldDB" id="A0A7J6BG57"/>
<comment type="caution">
    <text evidence="2">The sequence shown here is derived from an EMBL/GenBank/DDBJ whole genome shotgun (WGS) entry which is preliminary data.</text>
</comment>
<keyword evidence="3" id="KW-1185">Reference proteome</keyword>
<organism evidence="2 3">
    <name type="scientific">Ameiurus melas</name>
    <name type="common">Black bullhead</name>
    <name type="synonym">Silurus melas</name>
    <dbReference type="NCBI Taxonomy" id="219545"/>
    <lineage>
        <taxon>Eukaryota</taxon>
        <taxon>Metazoa</taxon>
        <taxon>Chordata</taxon>
        <taxon>Craniata</taxon>
        <taxon>Vertebrata</taxon>
        <taxon>Euteleostomi</taxon>
        <taxon>Actinopterygii</taxon>
        <taxon>Neopterygii</taxon>
        <taxon>Teleostei</taxon>
        <taxon>Ostariophysi</taxon>
        <taxon>Siluriformes</taxon>
        <taxon>Ictaluridae</taxon>
        <taxon>Ameiurus</taxon>
    </lineage>
</organism>
<feature type="region of interest" description="Disordered" evidence="1">
    <location>
        <begin position="1"/>
        <end position="25"/>
    </location>
</feature>
<evidence type="ECO:0000313" key="2">
    <source>
        <dbReference type="EMBL" id="KAF4094093.1"/>
    </source>
</evidence>
<dbReference type="EMBL" id="JAAGNN010000001">
    <property type="protein sequence ID" value="KAF4094093.1"/>
    <property type="molecule type" value="Genomic_DNA"/>
</dbReference>
<accession>A0A7J6BG57</accession>